<dbReference type="InterPro" id="IPR006439">
    <property type="entry name" value="HAD-SF_hydro_IA"/>
</dbReference>
<keyword evidence="1" id="KW-0378">Hydrolase</keyword>
<reference evidence="1 2" key="1">
    <citation type="submission" date="2023-03" db="EMBL/GenBank/DDBJ databases">
        <title>Bacillus Genome Sequencing.</title>
        <authorList>
            <person name="Dunlap C."/>
        </authorList>
    </citation>
    <scope>NUCLEOTIDE SEQUENCE [LARGE SCALE GENOMIC DNA]</scope>
    <source>
        <strain evidence="1 2">NRS-52</strain>
    </source>
</reference>
<evidence type="ECO:0000313" key="2">
    <source>
        <dbReference type="Proteomes" id="UP001343257"/>
    </source>
</evidence>
<organism evidence="1 2">
    <name type="scientific">Paenibacillus chibensis</name>
    <dbReference type="NCBI Taxonomy" id="59846"/>
    <lineage>
        <taxon>Bacteria</taxon>
        <taxon>Bacillati</taxon>
        <taxon>Bacillota</taxon>
        <taxon>Bacilli</taxon>
        <taxon>Bacillales</taxon>
        <taxon>Paenibacillaceae</taxon>
        <taxon>Paenibacillus</taxon>
    </lineage>
</organism>
<evidence type="ECO:0000313" key="1">
    <source>
        <dbReference type="EMBL" id="MED5017382.1"/>
    </source>
</evidence>
<dbReference type="Pfam" id="PF13419">
    <property type="entry name" value="HAD_2"/>
    <property type="match status" value="1"/>
</dbReference>
<sequence length="224" mass="25749">MKQLKGIIFDMDNTLLSSSIDFPAMKKETYQFLVSRKILPDDMPLQLYTTATVIEEAIRTNRMTDKLIQEVWEIPRKHEVLGMKQAGLEAGAREILNELKDKYLITVVTNNSVRAAEVALRENHIMDYFDQIIGREMMNSLKPSPDGYLRILNKYKYPADEWISVGDSWTDGKASISAGLRFIAYRADQEKMKQMNVNPSAEIMDLMELMDIITCIEEGSDKRQ</sequence>
<dbReference type="PANTHER" id="PTHR43434:SF1">
    <property type="entry name" value="PHOSPHOGLYCOLATE PHOSPHATASE"/>
    <property type="match status" value="1"/>
</dbReference>
<dbReference type="InterPro" id="IPR041492">
    <property type="entry name" value="HAD_2"/>
</dbReference>
<dbReference type="SFLD" id="SFLDG01129">
    <property type="entry name" value="C1.5:_HAD__Beta-PGM__Phosphata"/>
    <property type="match status" value="1"/>
</dbReference>
<protein>
    <submittedName>
        <fullName evidence="1">HAD-IA family hydrolase</fullName>
    </submittedName>
</protein>
<dbReference type="GO" id="GO:0016787">
    <property type="term" value="F:hydrolase activity"/>
    <property type="evidence" value="ECO:0007669"/>
    <property type="project" value="UniProtKB-KW"/>
</dbReference>
<dbReference type="NCBIfam" id="TIGR01549">
    <property type="entry name" value="HAD-SF-IA-v1"/>
    <property type="match status" value="1"/>
</dbReference>
<dbReference type="InterPro" id="IPR023214">
    <property type="entry name" value="HAD_sf"/>
</dbReference>
<dbReference type="SFLD" id="SFLDS00003">
    <property type="entry name" value="Haloacid_Dehalogenase"/>
    <property type="match status" value="1"/>
</dbReference>
<accession>A0ABU6PSN8</accession>
<name>A0ABU6PSN8_9BACL</name>
<gene>
    <name evidence="1" type="ORF">P9847_08675</name>
</gene>
<dbReference type="Gene3D" id="3.40.50.1000">
    <property type="entry name" value="HAD superfamily/HAD-like"/>
    <property type="match status" value="1"/>
</dbReference>
<comment type="caution">
    <text evidence="1">The sequence shown here is derived from an EMBL/GenBank/DDBJ whole genome shotgun (WGS) entry which is preliminary data.</text>
</comment>
<dbReference type="InterPro" id="IPR050155">
    <property type="entry name" value="HAD-like_hydrolase_sf"/>
</dbReference>
<dbReference type="SUPFAM" id="SSF56784">
    <property type="entry name" value="HAD-like"/>
    <property type="match status" value="1"/>
</dbReference>
<dbReference type="CDD" id="cd01427">
    <property type="entry name" value="HAD_like"/>
    <property type="match status" value="1"/>
</dbReference>
<dbReference type="InterPro" id="IPR036412">
    <property type="entry name" value="HAD-like_sf"/>
</dbReference>
<dbReference type="RefSeq" id="WP_328277043.1">
    <property type="nucleotide sequence ID" value="NZ_JARTLD010000023.1"/>
</dbReference>
<proteinExistence type="predicted"/>
<keyword evidence="2" id="KW-1185">Reference proteome</keyword>
<dbReference type="EMBL" id="JARTLD010000023">
    <property type="protein sequence ID" value="MED5017382.1"/>
    <property type="molecule type" value="Genomic_DNA"/>
</dbReference>
<dbReference type="PANTHER" id="PTHR43434">
    <property type="entry name" value="PHOSPHOGLYCOLATE PHOSPHATASE"/>
    <property type="match status" value="1"/>
</dbReference>
<dbReference type="PRINTS" id="PR00413">
    <property type="entry name" value="HADHALOGNASE"/>
</dbReference>
<dbReference type="Proteomes" id="UP001343257">
    <property type="component" value="Unassembled WGS sequence"/>
</dbReference>